<evidence type="ECO:0000256" key="8">
    <source>
        <dbReference type="SAM" id="Phobius"/>
    </source>
</evidence>
<reference evidence="9 10" key="1">
    <citation type="submission" date="2018-07" db="EMBL/GenBank/DDBJ databases">
        <title>Genomic Encyclopedia of Type Strains, Phase IV (KMG-IV): sequencing the most valuable type-strain genomes for metagenomic binning, comparative biology and taxonomic classification.</title>
        <authorList>
            <person name="Goeker M."/>
        </authorList>
    </citation>
    <scope>NUCLEOTIDE SEQUENCE [LARGE SCALE GENOMIC DNA]</scope>
    <source>
        <strain evidence="9 10">DSM 21410</strain>
    </source>
</reference>
<dbReference type="GO" id="GO:0022857">
    <property type="term" value="F:transmembrane transporter activity"/>
    <property type="evidence" value="ECO:0007669"/>
    <property type="project" value="InterPro"/>
</dbReference>
<dbReference type="RefSeq" id="WP_037358226.1">
    <property type="nucleotide sequence ID" value="NZ_BHZF01000003.1"/>
</dbReference>
<sequence length="159" mass="18245">MSKFRRKTGKSQPAISTASLPDIVFMLLFFFMVTTVMREVTLLVQNRKPFATEIVKLERRSLVSYIYIGPPIKSLQAQFGTEPRIQLNDQFATLNDIGPYIADERERRNEAERPLMTVSIKADKTVKMGLITDLKFELRRAQALKINYSTIKGKPFGEK</sequence>
<organism evidence="9 10">
    <name type="scientific">Schleiferia thermophila</name>
    <dbReference type="NCBI Taxonomy" id="884107"/>
    <lineage>
        <taxon>Bacteria</taxon>
        <taxon>Pseudomonadati</taxon>
        <taxon>Bacteroidota</taxon>
        <taxon>Flavobacteriia</taxon>
        <taxon>Flavobacteriales</taxon>
        <taxon>Schleiferiaceae</taxon>
        <taxon>Schleiferia</taxon>
    </lineage>
</organism>
<evidence type="ECO:0000313" key="9">
    <source>
        <dbReference type="EMBL" id="RCX03159.1"/>
    </source>
</evidence>
<dbReference type="GO" id="GO:0015031">
    <property type="term" value="P:protein transport"/>
    <property type="evidence" value="ECO:0007669"/>
    <property type="project" value="UniProtKB-KW"/>
</dbReference>
<keyword evidence="10" id="KW-1185">Reference proteome</keyword>
<keyword evidence="7" id="KW-0653">Protein transport</keyword>
<comment type="similarity">
    <text evidence="2 7">Belongs to the ExbD/TolR family.</text>
</comment>
<evidence type="ECO:0000256" key="1">
    <source>
        <dbReference type="ARBA" id="ARBA00004162"/>
    </source>
</evidence>
<keyword evidence="5 8" id="KW-1133">Transmembrane helix</keyword>
<evidence type="ECO:0000256" key="5">
    <source>
        <dbReference type="ARBA" id="ARBA00022989"/>
    </source>
</evidence>
<dbReference type="Proteomes" id="UP000253517">
    <property type="component" value="Unassembled WGS sequence"/>
</dbReference>
<evidence type="ECO:0000256" key="7">
    <source>
        <dbReference type="RuleBase" id="RU003879"/>
    </source>
</evidence>
<feature type="transmembrane region" description="Helical" evidence="8">
    <location>
        <begin position="20"/>
        <end position="37"/>
    </location>
</feature>
<gene>
    <name evidence="9" type="ORF">DES35_10337</name>
</gene>
<evidence type="ECO:0000256" key="2">
    <source>
        <dbReference type="ARBA" id="ARBA00005811"/>
    </source>
</evidence>
<dbReference type="InterPro" id="IPR003400">
    <property type="entry name" value="ExbD"/>
</dbReference>
<evidence type="ECO:0000256" key="4">
    <source>
        <dbReference type="ARBA" id="ARBA00022692"/>
    </source>
</evidence>
<comment type="caution">
    <text evidence="9">The sequence shown here is derived from an EMBL/GenBank/DDBJ whole genome shotgun (WGS) entry which is preliminary data.</text>
</comment>
<accession>A0A369A1T5</accession>
<name>A0A369A1T5_9FLAO</name>
<keyword evidence="3" id="KW-1003">Cell membrane</keyword>
<dbReference type="EMBL" id="QPJS01000003">
    <property type="protein sequence ID" value="RCX03159.1"/>
    <property type="molecule type" value="Genomic_DNA"/>
</dbReference>
<evidence type="ECO:0000313" key="10">
    <source>
        <dbReference type="Proteomes" id="UP000253517"/>
    </source>
</evidence>
<dbReference type="GO" id="GO:0005886">
    <property type="term" value="C:plasma membrane"/>
    <property type="evidence" value="ECO:0007669"/>
    <property type="project" value="UniProtKB-SubCell"/>
</dbReference>
<keyword evidence="6 8" id="KW-0472">Membrane</keyword>
<comment type="subcellular location">
    <subcellularLocation>
        <location evidence="1">Cell membrane</location>
        <topology evidence="1">Single-pass membrane protein</topology>
    </subcellularLocation>
    <subcellularLocation>
        <location evidence="7">Cell membrane</location>
        <topology evidence="7">Single-pass type II membrane protein</topology>
    </subcellularLocation>
</comment>
<evidence type="ECO:0000256" key="3">
    <source>
        <dbReference type="ARBA" id="ARBA00022475"/>
    </source>
</evidence>
<evidence type="ECO:0000256" key="6">
    <source>
        <dbReference type="ARBA" id="ARBA00023136"/>
    </source>
</evidence>
<proteinExistence type="inferred from homology"/>
<keyword evidence="7" id="KW-0813">Transport</keyword>
<protein>
    <submittedName>
        <fullName evidence="9">Biopolymer transport protein ExbD</fullName>
    </submittedName>
</protein>
<dbReference type="Pfam" id="PF02472">
    <property type="entry name" value="ExbD"/>
    <property type="match status" value="1"/>
</dbReference>
<dbReference type="AlphaFoldDB" id="A0A369A1T5"/>
<keyword evidence="4 7" id="KW-0812">Transmembrane</keyword>